<feature type="compositionally biased region" description="Basic and acidic residues" evidence="1">
    <location>
        <begin position="61"/>
        <end position="76"/>
    </location>
</feature>
<protein>
    <submittedName>
        <fullName evidence="2">Uncharacterized protein</fullName>
    </submittedName>
</protein>
<accession>A0A1R2AZP8</accession>
<comment type="caution">
    <text evidence="2">The sequence shown here is derived from an EMBL/GenBank/DDBJ whole genome shotgun (WGS) entry which is preliminary data.</text>
</comment>
<dbReference type="EMBL" id="MPUH01001136">
    <property type="protein sequence ID" value="OMJ69986.1"/>
    <property type="molecule type" value="Genomic_DNA"/>
</dbReference>
<evidence type="ECO:0000256" key="1">
    <source>
        <dbReference type="SAM" id="MobiDB-lite"/>
    </source>
</evidence>
<name>A0A1R2AZP8_9CILI</name>
<keyword evidence="3" id="KW-1185">Reference proteome</keyword>
<evidence type="ECO:0000313" key="2">
    <source>
        <dbReference type="EMBL" id="OMJ69986.1"/>
    </source>
</evidence>
<gene>
    <name evidence="2" type="ORF">SteCoe_32136</name>
</gene>
<feature type="compositionally biased region" description="Polar residues" evidence="1">
    <location>
        <begin position="81"/>
        <end position="90"/>
    </location>
</feature>
<dbReference type="Proteomes" id="UP000187209">
    <property type="component" value="Unassembled WGS sequence"/>
</dbReference>
<organism evidence="2 3">
    <name type="scientific">Stentor coeruleus</name>
    <dbReference type="NCBI Taxonomy" id="5963"/>
    <lineage>
        <taxon>Eukaryota</taxon>
        <taxon>Sar</taxon>
        <taxon>Alveolata</taxon>
        <taxon>Ciliophora</taxon>
        <taxon>Postciliodesmatophora</taxon>
        <taxon>Heterotrichea</taxon>
        <taxon>Heterotrichida</taxon>
        <taxon>Stentoridae</taxon>
        <taxon>Stentor</taxon>
    </lineage>
</organism>
<sequence>MKALKLKSLISSDKKQFFVKPPETIKTVRDIENASWKNCTFCIVEGLKDLLRGKRTKRSSIIKEKNEDHDQAEKLNHWRHNSSAQSPRCC</sequence>
<reference evidence="2 3" key="1">
    <citation type="submission" date="2016-11" db="EMBL/GenBank/DDBJ databases">
        <title>The macronuclear genome of Stentor coeruleus: a giant cell with tiny introns.</title>
        <authorList>
            <person name="Slabodnick M."/>
            <person name="Ruby J.G."/>
            <person name="Reiff S.B."/>
            <person name="Swart E.C."/>
            <person name="Gosai S."/>
            <person name="Prabakaran S."/>
            <person name="Witkowska E."/>
            <person name="Larue G.E."/>
            <person name="Fisher S."/>
            <person name="Freeman R.M."/>
            <person name="Gunawardena J."/>
            <person name="Chu W."/>
            <person name="Stover N.A."/>
            <person name="Gregory B.D."/>
            <person name="Nowacki M."/>
            <person name="Derisi J."/>
            <person name="Roy S.W."/>
            <person name="Marshall W.F."/>
            <person name="Sood P."/>
        </authorList>
    </citation>
    <scope>NUCLEOTIDE SEQUENCE [LARGE SCALE GENOMIC DNA]</scope>
    <source>
        <strain evidence="2">WM001</strain>
    </source>
</reference>
<feature type="region of interest" description="Disordered" evidence="1">
    <location>
        <begin position="58"/>
        <end position="90"/>
    </location>
</feature>
<evidence type="ECO:0000313" key="3">
    <source>
        <dbReference type="Proteomes" id="UP000187209"/>
    </source>
</evidence>
<proteinExistence type="predicted"/>
<dbReference type="AlphaFoldDB" id="A0A1R2AZP8"/>